<gene>
    <name evidence="2" type="ORF">ABEG18_03440</name>
</gene>
<proteinExistence type="predicted"/>
<dbReference type="Pfam" id="PF13946">
    <property type="entry name" value="DUF4214"/>
    <property type="match status" value="1"/>
</dbReference>
<sequence length="133" mass="14854">MSHDQNQAIDVALLYEAGLGRPYDTPGLNYWIHEADFVPLPEISYSLLVSNEFTAKFGPAYQIDTGSFVNDLYANVLGRPPEASGFNYWTFVLDSGQASREDVLISFSQSHENVAQSPYVFSLHQVAPGYWDV</sequence>
<evidence type="ECO:0000259" key="1">
    <source>
        <dbReference type="Pfam" id="PF13946"/>
    </source>
</evidence>
<accession>A0AAU7JHS9</accession>
<dbReference type="AlphaFoldDB" id="A0AAU7JHS9"/>
<dbReference type="RefSeq" id="WP_406856700.1">
    <property type="nucleotide sequence ID" value="NZ_CP157484.1"/>
</dbReference>
<evidence type="ECO:0000313" key="2">
    <source>
        <dbReference type="EMBL" id="XBO39848.1"/>
    </source>
</evidence>
<protein>
    <submittedName>
        <fullName evidence="2">DUF4214 domain-containing protein</fullName>
    </submittedName>
</protein>
<organism evidence="2">
    <name type="scientific">Alsobacter sp. KACC 23698</name>
    <dbReference type="NCBI Taxonomy" id="3149229"/>
    <lineage>
        <taxon>Bacteria</taxon>
        <taxon>Pseudomonadati</taxon>
        <taxon>Pseudomonadota</taxon>
        <taxon>Alphaproteobacteria</taxon>
        <taxon>Hyphomicrobiales</taxon>
        <taxon>Alsobacteraceae</taxon>
        <taxon>Alsobacter</taxon>
    </lineage>
</organism>
<name>A0AAU7JHS9_9HYPH</name>
<dbReference type="InterPro" id="IPR025282">
    <property type="entry name" value="DUF4214"/>
</dbReference>
<dbReference type="EMBL" id="CP157484">
    <property type="protein sequence ID" value="XBO39848.1"/>
    <property type="molecule type" value="Genomic_DNA"/>
</dbReference>
<reference evidence="2" key="1">
    <citation type="submission" date="2024-05" db="EMBL/GenBank/DDBJ databases">
        <authorList>
            <person name="Kim S."/>
            <person name="Heo J."/>
            <person name="Choi H."/>
            <person name="Choi Y."/>
            <person name="Kwon S.-W."/>
            <person name="Kim Y."/>
        </authorList>
    </citation>
    <scope>NUCLEOTIDE SEQUENCE</scope>
    <source>
        <strain evidence="2">KACC 23698</strain>
    </source>
</reference>
<feature type="domain" description="DUF4214" evidence="1">
    <location>
        <begin position="46"/>
        <end position="116"/>
    </location>
</feature>